<protein>
    <recommendedName>
        <fullName evidence="3">DUF559 domain-containing protein</fullName>
    </recommendedName>
</protein>
<dbReference type="EMBL" id="AWQS01000479">
    <property type="protein sequence ID" value="EWT03768.1"/>
    <property type="molecule type" value="Genomic_DNA"/>
</dbReference>
<comment type="caution">
    <text evidence="1">The sequence shown here is derived from an EMBL/GenBank/DDBJ whole genome shotgun (WGS) entry which is preliminary data.</text>
</comment>
<proteinExistence type="predicted"/>
<reference evidence="2" key="1">
    <citation type="submission" date="2013-08" db="EMBL/GenBank/DDBJ databases">
        <title>Intrasporangium oryzae NRRL B-24470.</title>
        <authorList>
            <person name="Liu H."/>
            <person name="Wang G."/>
        </authorList>
    </citation>
    <scope>NUCLEOTIDE SEQUENCE [LARGE SCALE GENOMIC DNA]</scope>
    <source>
        <strain evidence="2">Q5-1</strain>
    </source>
</reference>
<keyword evidence="2" id="KW-1185">Reference proteome</keyword>
<evidence type="ECO:0000313" key="1">
    <source>
        <dbReference type="EMBL" id="EWT03768.1"/>
    </source>
</evidence>
<dbReference type="Proteomes" id="UP000019494">
    <property type="component" value="Unassembled WGS sequence"/>
</dbReference>
<accession>W9GG05</accession>
<evidence type="ECO:0000313" key="2">
    <source>
        <dbReference type="Proteomes" id="UP000019494"/>
    </source>
</evidence>
<organism evidence="1 2">
    <name type="scientific">Intrasporangium chromatireducens Q5-1</name>
    <dbReference type="NCBI Taxonomy" id="584657"/>
    <lineage>
        <taxon>Bacteria</taxon>
        <taxon>Bacillati</taxon>
        <taxon>Actinomycetota</taxon>
        <taxon>Actinomycetes</taxon>
        <taxon>Micrococcales</taxon>
        <taxon>Intrasporangiaceae</taxon>
        <taxon>Intrasporangium</taxon>
    </lineage>
</organism>
<dbReference type="AlphaFoldDB" id="W9GG05"/>
<evidence type="ECO:0008006" key="3">
    <source>
        <dbReference type="Google" id="ProtNLM"/>
    </source>
</evidence>
<sequence>MQHARAMKFEMPASIPMSLQSGPFRVADALAAGLSERWLRGPGLSVPTRGVRSWSVPETLLDRARSFATGVVGDFAFSHITAAQLLGIPLSYSVEDDPRLHIIRPTTANRVRRDGVAGHRGLELREVVMVHGLPVVAAPDTWVDLGELVGPLKPVGLDDLVVAGDVIVNRLGSRRPLKAALERRCRPRGKVTLSHALIWVRVGSRSPMETRTRLMLVRAGLPEPGLNQHVISRDGLWLAWSDFVWKRKRVVGEFNGREFHSGAEQEAYDEARRLGLVDDDWIVIVVVRDDVFESAARDAKLREFAVALGVDPSGLDLIGAAPQFLAPRQFAPPRRPRAA</sequence>
<gene>
    <name evidence="1" type="ORF">N864_18715</name>
</gene>
<name>W9GG05_9MICO</name>